<evidence type="ECO:0000256" key="1">
    <source>
        <dbReference type="SAM" id="SignalP"/>
    </source>
</evidence>
<dbReference type="SUPFAM" id="SSF50969">
    <property type="entry name" value="YVTN repeat-like/Quinoprotein amine dehydrogenase"/>
    <property type="match status" value="1"/>
</dbReference>
<protein>
    <recommendedName>
        <fullName evidence="4">Lipoprotein</fullName>
    </recommendedName>
</protein>
<proteinExistence type="predicted"/>
<dbReference type="Proteomes" id="UP001238450">
    <property type="component" value="Unassembled WGS sequence"/>
</dbReference>
<comment type="caution">
    <text evidence="2">The sequence shown here is derived from an EMBL/GenBank/DDBJ whole genome shotgun (WGS) entry which is preliminary data.</text>
</comment>
<reference evidence="2 3" key="1">
    <citation type="submission" date="2023-07" db="EMBL/GenBank/DDBJ databases">
        <title>Genomic Encyclopedia of Type Strains, Phase IV (KMG-IV): sequencing the most valuable type-strain genomes for metagenomic binning, comparative biology and taxonomic classification.</title>
        <authorList>
            <person name="Goeker M."/>
        </authorList>
    </citation>
    <scope>NUCLEOTIDE SEQUENCE [LARGE SCALE GENOMIC DNA]</scope>
    <source>
        <strain evidence="2 3">DSM 46876</strain>
    </source>
</reference>
<accession>A0AAJ1TEL5</accession>
<name>A0AAJ1TEL5_9BACL</name>
<feature type="signal peptide" evidence="1">
    <location>
        <begin position="1"/>
        <end position="23"/>
    </location>
</feature>
<evidence type="ECO:0000313" key="3">
    <source>
        <dbReference type="Proteomes" id="UP001238450"/>
    </source>
</evidence>
<dbReference type="PROSITE" id="PS51257">
    <property type="entry name" value="PROKAR_LIPOPROTEIN"/>
    <property type="match status" value="1"/>
</dbReference>
<evidence type="ECO:0000313" key="2">
    <source>
        <dbReference type="EMBL" id="MDQ0417453.1"/>
    </source>
</evidence>
<dbReference type="InterPro" id="IPR011044">
    <property type="entry name" value="Quino_amine_DH_bsu"/>
</dbReference>
<keyword evidence="1" id="KW-0732">Signal</keyword>
<dbReference type="RefSeq" id="WP_307252494.1">
    <property type="nucleotide sequence ID" value="NZ_JAUSUV010000006.1"/>
</dbReference>
<dbReference type="EMBL" id="JAUSUV010000006">
    <property type="protein sequence ID" value="MDQ0417453.1"/>
    <property type="molecule type" value="Genomic_DNA"/>
</dbReference>
<feature type="chain" id="PRO_5042569989" description="Lipoprotein" evidence="1">
    <location>
        <begin position="24"/>
        <end position="335"/>
    </location>
</feature>
<dbReference type="AlphaFoldDB" id="A0AAJ1TEL5"/>
<sequence length="335" mass="37794">MGSNPRVWKLGLLSMMAISLAMGCQSNELKGESGVIFANCVSEESKFVSFDESGKKVSEIPFEVRCADKVQYDVSGGYTLPAGRDKKITRISKEGKIAIEKVQATVSFIKETPELTVIGYNNDTQKNTLEFREAGKQPTFLEWKGILTDVQVDEKYIYIQSDNINPEGPFEPIVLVVERKSKKAIKEIKLEEKYEAALSTELLNGKLIIPSYKDQSVASLDVNTWKVENHSIPFTAPNIVAKHKDRLFVVNAQGELAELDQQMKVVKHKKISSYNIVSMRVFPDGLYLLRQDHNQKNTKSSGSVEIYDLNSWELKKKITLPDEEMVALDVIRLKK</sequence>
<evidence type="ECO:0008006" key="4">
    <source>
        <dbReference type="Google" id="ProtNLM"/>
    </source>
</evidence>
<gene>
    <name evidence="2" type="ORF">J2Z48_001626</name>
</gene>
<organism evidence="2 3">
    <name type="scientific">Croceifilum oryzae</name>
    <dbReference type="NCBI Taxonomy" id="1553429"/>
    <lineage>
        <taxon>Bacteria</taxon>
        <taxon>Bacillati</taxon>
        <taxon>Bacillota</taxon>
        <taxon>Bacilli</taxon>
        <taxon>Bacillales</taxon>
        <taxon>Thermoactinomycetaceae</taxon>
        <taxon>Croceifilum</taxon>
    </lineage>
</organism>
<keyword evidence="3" id="KW-1185">Reference proteome</keyword>